<keyword evidence="2" id="KW-1185">Reference proteome</keyword>
<accession>D6Y682</accession>
<dbReference type="AlphaFoldDB" id="D6Y682"/>
<organism evidence="1 2">
    <name type="scientific">Thermobispora bispora (strain ATCC 19993 / DSM 43833 / CBS 139.67 / JCM 10125 / KCTC 9307 / NBRC 14880 / R51)</name>
    <dbReference type="NCBI Taxonomy" id="469371"/>
    <lineage>
        <taxon>Bacteria</taxon>
        <taxon>Bacillati</taxon>
        <taxon>Actinomycetota</taxon>
        <taxon>Actinomycetes</taxon>
        <taxon>Streptosporangiales</taxon>
        <taxon>Streptosporangiaceae</taxon>
        <taxon>Thermobispora</taxon>
    </lineage>
</organism>
<name>D6Y682_THEBD</name>
<protein>
    <submittedName>
        <fullName evidence="1">Uncharacterized protein</fullName>
    </submittedName>
</protein>
<dbReference type="KEGG" id="tbi:Tbis_2799"/>
<dbReference type="EMBL" id="CP001874">
    <property type="protein sequence ID" value="ADG89498.1"/>
    <property type="molecule type" value="Genomic_DNA"/>
</dbReference>
<evidence type="ECO:0000313" key="1">
    <source>
        <dbReference type="EMBL" id="ADG89498.1"/>
    </source>
</evidence>
<sequence>MDRAWAWIDMVCVRWTGCEPGWAACTRRIRM</sequence>
<dbReference type="HOGENOM" id="CLU_3398950_0_0_11"/>
<reference evidence="1 2" key="1">
    <citation type="submission" date="2010-01" db="EMBL/GenBank/DDBJ databases">
        <title>The complete genome of Thermobispora bispora DSM 43833.</title>
        <authorList>
            <consortium name="US DOE Joint Genome Institute (JGI-PGF)"/>
            <person name="Lucas S."/>
            <person name="Copeland A."/>
            <person name="Lapidus A."/>
            <person name="Glavina del Rio T."/>
            <person name="Dalin E."/>
            <person name="Tice H."/>
            <person name="Bruce D."/>
            <person name="Goodwin L."/>
            <person name="Pitluck S."/>
            <person name="Kyrpides N."/>
            <person name="Mavromatis K."/>
            <person name="Ivanova N."/>
            <person name="Mikhailova N."/>
            <person name="Chertkov O."/>
            <person name="Brettin T."/>
            <person name="Detter J.C."/>
            <person name="Han C."/>
            <person name="Larimer F."/>
            <person name="Land M."/>
            <person name="Hauser L."/>
            <person name="Markowitz V."/>
            <person name="Cheng J.-F."/>
            <person name="Hugenholtz P."/>
            <person name="Woyke T."/>
            <person name="Wu D."/>
            <person name="Jando M."/>
            <person name="Schneider S."/>
            <person name="Klenk H.-P."/>
            <person name="Eisen J.A."/>
        </authorList>
    </citation>
    <scope>NUCLEOTIDE SEQUENCE [LARGE SCALE GENOMIC DNA]</scope>
    <source>
        <strain evidence="2">ATCC 19993 / DSM 43833 / CBS 139.67 / JCM 10125 / KCTC 9307 / NBRC 14880 / R51</strain>
    </source>
</reference>
<evidence type="ECO:0000313" key="2">
    <source>
        <dbReference type="Proteomes" id="UP000006640"/>
    </source>
</evidence>
<dbReference type="Proteomes" id="UP000006640">
    <property type="component" value="Chromosome"/>
</dbReference>
<gene>
    <name evidence="1" type="ordered locus">Tbis_2799</name>
</gene>
<proteinExistence type="predicted"/>